<evidence type="ECO:0000256" key="3">
    <source>
        <dbReference type="ARBA" id="ARBA00023143"/>
    </source>
</evidence>
<dbReference type="Proteomes" id="UP000229498">
    <property type="component" value="Unassembled WGS sequence"/>
</dbReference>
<dbReference type="GO" id="GO:0071973">
    <property type="term" value="P:bacterial-type flagellum-dependent cell motility"/>
    <property type="evidence" value="ECO:0007669"/>
    <property type="project" value="InterPro"/>
</dbReference>
<evidence type="ECO:0000313" key="6">
    <source>
        <dbReference type="Proteomes" id="UP000229498"/>
    </source>
</evidence>
<proteinExistence type="inferred from homology"/>
<dbReference type="InterPro" id="IPR001624">
    <property type="entry name" value="FliE"/>
</dbReference>
<gene>
    <name evidence="4" type="primary">fliE</name>
    <name evidence="5" type="ORF">CVT23_01650</name>
</gene>
<dbReference type="GO" id="GO:0003774">
    <property type="term" value="F:cytoskeletal motor activity"/>
    <property type="evidence" value="ECO:0007669"/>
    <property type="project" value="InterPro"/>
</dbReference>
<dbReference type="PANTHER" id="PTHR34653:SF1">
    <property type="entry name" value="FLAGELLAR HOOK-BASAL BODY COMPLEX PROTEIN FLIE"/>
    <property type="match status" value="1"/>
</dbReference>
<dbReference type="EMBL" id="PHIG01000005">
    <property type="protein sequence ID" value="PJK31493.1"/>
    <property type="molecule type" value="Genomic_DNA"/>
</dbReference>
<reference evidence="5 6" key="1">
    <citation type="submission" date="2017-11" db="EMBL/GenBank/DDBJ databases">
        <title>Draft genome sequence of Rhizobiales bacterium SY3-13.</title>
        <authorList>
            <person name="Sun C."/>
        </authorList>
    </citation>
    <scope>NUCLEOTIDE SEQUENCE [LARGE SCALE GENOMIC DNA]</scope>
    <source>
        <strain evidence="5 6">SY3-13</strain>
    </source>
</reference>
<dbReference type="OrthoDB" id="9812413at2"/>
<accession>A0A2M9G719</accession>
<comment type="similarity">
    <text evidence="2 4">Belongs to the FliE family.</text>
</comment>
<dbReference type="GO" id="GO:0009425">
    <property type="term" value="C:bacterial-type flagellum basal body"/>
    <property type="evidence" value="ECO:0007669"/>
    <property type="project" value="UniProtKB-SubCell"/>
</dbReference>
<dbReference type="GO" id="GO:0005198">
    <property type="term" value="F:structural molecule activity"/>
    <property type="evidence" value="ECO:0007669"/>
    <property type="project" value="InterPro"/>
</dbReference>
<keyword evidence="6" id="KW-1185">Reference proteome</keyword>
<protein>
    <recommendedName>
        <fullName evidence="4">Flagellar hook-basal body complex protein FliE</fullName>
    </recommendedName>
</protein>
<dbReference type="PANTHER" id="PTHR34653">
    <property type="match status" value="1"/>
</dbReference>
<evidence type="ECO:0000256" key="1">
    <source>
        <dbReference type="ARBA" id="ARBA00004117"/>
    </source>
</evidence>
<comment type="subcellular location">
    <subcellularLocation>
        <location evidence="1 4">Bacterial flagellum basal body</location>
    </subcellularLocation>
</comment>
<dbReference type="AlphaFoldDB" id="A0A2M9G719"/>
<evidence type="ECO:0000256" key="2">
    <source>
        <dbReference type="ARBA" id="ARBA00009272"/>
    </source>
</evidence>
<dbReference type="Pfam" id="PF02049">
    <property type="entry name" value="FliE"/>
    <property type="match status" value="1"/>
</dbReference>
<dbReference type="HAMAP" id="MF_00724">
    <property type="entry name" value="FliE"/>
    <property type="match status" value="1"/>
</dbReference>
<organism evidence="5 6">
    <name type="scientific">Minwuia thermotolerans</name>
    <dbReference type="NCBI Taxonomy" id="2056226"/>
    <lineage>
        <taxon>Bacteria</taxon>
        <taxon>Pseudomonadati</taxon>
        <taxon>Pseudomonadota</taxon>
        <taxon>Alphaproteobacteria</taxon>
        <taxon>Minwuiales</taxon>
        <taxon>Minwuiaceae</taxon>
        <taxon>Minwuia</taxon>
    </lineage>
</organism>
<sequence>MAYGKAVNRGGEAGPSDGAGAIAGGESGSFAAMVKAAGEGAAGALESSETLSVGSVAGKVELTDVVHAVNNAEIALQTVVAVRDRVIDAYQQIIRMPI</sequence>
<keyword evidence="5" id="KW-0969">Cilium</keyword>
<keyword evidence="5" id="KW-0282">Flagellum</keyword>
<evidence type="ECO:0000256" key="4">
    <source>
        <dbReference type="HAMAP-Rule" id="MF_00724"/>
    </source>
</evidence>
<comment type="caution">
    <text evidence="5">The sequence shown here is derived from an EMBL/GenBank/DDBJ whole genome shotgun (WGS) entry which is preliminary data.</text>
</comment>
<evidence type="ECO:0000313" key="5">
    <source>
        <dbReference type="EMBL" id="PJK31493.1"/>
    </source>
</evidence>
<name>A0A2M9G719_9PROT</name>
<keyword evidence="5" id="KW-0966">Cell projection</keyword>
<keyword evidence="3 4" id="KW-0975">Bacterial flagellum</keyword>